<dbReference type="GO" id="GO:0004713">
    <property type="term" value="F:protein tyrosine kinase activity"/>
    <property type="evidence" value="ECO:0007669"/>
    <property type="project" value="InterPro"/>
</dbReference>
<evidence type="ECO:0000259" key="11">
    <source>
        <dbReference type="PROSITE" id="PS50011"/>
    </source>
</evidence>
<feature type="signal peptide" evidence="10">
    <location>
        <begin position="1"/>
        <end position="24"/>
    </location>
</feature>
<dbReference type="SMART" id="SM00219">
    <property type="entry name" value="TyrKc"/>
    <property type="match status" value="1"/>
</dbReference>
<dbReference type="GO" id="GO:0005524">
    <property type="term" value="F:ATP binding"/>
    <property type="evidence" value="ECO:0007669"/>
    <property type="project" value="UniProtKB-UniRule"/>
</dbReference>
<feature type="chain" id="PRO_5037688569" description="Protein kinase domain-containing protein" evidence="10">
    <location>
        <begin position="25"/>
        <end position="700"/>
    </location>
</feature>
<feature type="binding site" evidence="8">
    <location>
        <position position="594"/>
    </location>
    <ligand>
        <name>ATP</name>
        <dbReference type="ChEBI" id="CHEBI:30616"/>
    </ligand>
</feature>
<dbReference type="FunFam" id="3.80.10.10:FF:000129">
    <property type="entry name" value="Leucine-rich repeat receptor-like kinase"/>
    <property type="match status" value="1"/>
</dbReference>
<dbReference type="PROSITE" id="PS50011">
    <property type="entry name" value="PROTEIN_KINASE_DOM"/>
    <property type="match status" value="1"/>
</dbReference>
<keyword evidence="8" id="KW-0067">ATP-binding</keyword>
<keyword evidence="4 10" id="KW-0732">Signal</keyword>
<keyword evidence="3 9" id="KW-0812">Transmembrane</keyword>
<evidence type="ECO:0000256" key="9">
    <source>
        <dbReference type="SAM" id="Phobius"/>
    </source>
</evidence>
<dbReference type="PANTHER" id="PTHR45631:SF202">
    <property type="entry name" value="SENESCENCE-INDUCED RECEPTOR-LIKE SERINE_THREONINE-PROTEIN KINASE"/>
    <property type="match status" value="1"/>
</dbReference>
<sequence length="700" mass="78825">MEGFQPFIFAFLGVLSLILLLVHAQDQSGFISIDCGLPADSTYKEPTTSLDYISDANFIDTGISRSVVSELKATIPQPLWNVRSFPQGVRNCYTIKITRGTIYLIRGTFLYGNYDGEGNLPEFDLYLGTNMWDTVKVENASDCIIKELIHVPSRNYIHVCLVNRTGRGTPFISAIEFRPLNNGSYETKYGSLALFLRADTGSTGNQSYRYPDDARDRIWTPYNRNEWKYLSTDQHINRISQADYQPASVVMSTAATPINESAPMELYWQADNPNTKFFFKMHFTEVVKLEPNQSRSFTTLLNGEYWDGPYVPGYLSIRTVYSDPLPPVGSTYNISMFKEENSTLPPILNAFEIYFVKDFLQPETERADVDAIRKIKSTYGIKRNWQGDPCAPKKYLWEGLDCSYDADNAPRITSLNLSSSGLTGEISADTSNFLMLQSLDLSNNSLTGSVPNFLSKLTNLRVLNLERNKLTGSVPRELIERRDNDLLSLSVGENPDLCESRSCKKKKNNIVIPIASVGGGLLIFTFIVMAIYWGIRKRTKQGMVAKSSIKTKSRQYSYSEVVSITNDFKTIIGGGGFGNVYLGTLEEDTKVAVKFLRPSSNQGYKEFQAEAQLLTIVHHQNLVSLVGYCDEDGNKALIYEYMANGNLLQHLSGTNANILSWNERLHIAVDAAHGLQTNQLDEFFFYTDFNIFAFQFLVFA</sequence>
<dbReference type="Pfam" id="PF12819">
    <property type="entry name" value="Malectin_like"/>
    <property type="match status" value="1"/>
</dbReference>
<evidence type="ECO:0000256" key="4">
    <source>
        <dbReference type="ARBA" id="ARBA00022729"/>
    </source>
</evidence>
<evidence type="ECO:0000313" key="13">
    <source>
        <dbReference type="Proteomes" id="UP000811246"/>
    </source>
</evidence>
<reference evidence="12" key="1">
    <citation type="submission" date="2021-01" db="EMBL/GenBank/DDBJ databases">
        <authorList>
            <person name="Lovell J.T."/>
            <person name="Bentley N."/>
            <person name="Bhattarai G."/>
            <person name="Jenkins J.W."/>
            <person name="Sreedasyam A."/>
            <person name="Alarcon Y."/>
            <person name="Bock C."/>
            <person name="Boston L."/>
            <person name="Carlson J."/>
            <person name="Cervantes K."/>
            <person name="Clermont K."/>
            <person name="Krom N."/>
            <person name="Kubenka K."/>
            <person name="Mamidi S."/>
            <person name="Mattison C."/>
            <person name="Monteros M."/>
            <person name="Pisani C."/>
            <person name="Plott C."/>
            <person name="Rajasekar S."/>
            <person name="Rhein H.S."/>
            <person name="Rohla C."/>
            <person name="Song M."/>
            <person name="Hilaire R.S."/>
            <person name="Shu S."/>
            <person name="Wells L."/>
            <person name="Wang X."/>
            <person name="Webber J."/>
            <person name="Heerema R.J."/>
            <person name="Klein P."/>
            <person name="Conner P."/>
            <person name="Grauke L."/>
            <person name="Grimwood J."/>
            <person name="Schmutz J."/>
            <person name="Randall J.J."/>
        </authorList>
    </citation>
    <scope>NUCLEOTIDE SEQUENCE</scope>
    <source>
        <tissue evidence="12">Leaf</tissue>
    </source>
</reference>
<comment type="caution">
    <text evidence="12">The sequence shown here is derived from an EMBL/GenBank/DDBJ whole genome shotgun (WGS) entry which is preliminary data.</text>
</comment>
<name>A0A922K0A0_CARIL</name>
<dbReference type="InterPro" id="IPR025875">
    <property type="entry name" value="Leu-rich_rpt_4"/>
</dbReference>
<dbReference type="InterPro" id="IPR000719">
    <property type="entry name" value="Prot_kinase_dom"/>
</dbReference>
<accession>A0A922K0A0</accession>
<dbReference type="InterPro" id="IPR024788">
    <property type="entry name" value="Malectin-like_Carb-bd_dom"/>
</dbReference>
<dbReference type="FunFam" id="3.30.200.20:FF:000394">
    <property type="entry name" value="Leucine-rich repeat receptor-like protein kinase"/>
    <property type="match status" value="1"/>
</dbReference>
<keyword evidence="5" id="KW-0677">Repeat</keyword>
<dbReference type="Proteomes" id="UP000811246">
    <property type="component" value="Chromosome 2"/>
</dbReference>
<evidence type="ECO:0000256" key="10">
    <source>
        <dbReference type="SAM" id="SignalP"/>
    </source>
</evidence>
<feature type="domain" description="Protein kinase" evidence="11">
    <location>
        <begin position="566"/>
        <end position="700"/>
    </location>
</feature>
<evidence type="ECO:0000313" key="12">
    <source>
        <dbReference type="EMBL" id="KAG6727763.1"/>
    </source>
</evidence>
<dbReference type="PROSITE" id="PS00107">
    <property type="entry name" value="PROTEIN_KINASE_ATP"/>
    <property type="match status" value="1"/>
</dbReference>
<comment type="subcellular location">
    <subcellularLocation>
        <location evidence="1">Membrane</location>
        <topology evidence="1">Single-pass membrane protein</topology>
    </subcellularLocation>
</comment>
<dbReference type="InterPro" id="IPR001245">
    <property type="entry name" value="Ser-Thr/Tyr_kinase_cat_dom"/>
</dbReference>
<keyword evidence="8" id="KW-0547">Nucleotide-binding</keyword>
<evidence type="ECO:0000256" key="3">
    <source>
        <dbReference type="ARBA" id="ARBA00022692"/>
    </source>
</evidence>
<proteinExistence type="predicted"/>
<gene>
    <name evidence="12" type="ORF">I3842_02G140800</name>
</gene>
<evidence type="ECO:0000256" key="7">
    <source>
        <dbReference type="ARBA" id="ARBA00023136"/>
    </source>
</evidence>
<dbReference type="Pfam" id="PF07714">
    <property type="entry name" value="PK_Tyr_Ser-Thr"/>
    <property type="match status" value="1"/>
</dbReference>
<feature type="transmembrane region" description="Helical" evidence="9">
    <location>
        <begin position="510"/>
        <end position="533"/>
    </location>
</feature>
<evidence type="ECO:0000256" key="8">
    <source>
        <dbReference type="PROSITE-ProRule" id="PRU10141"/>
    </source>
</evidence>
<keyword evidence="2" id="KW-0433">Leucine-rich repeat</keyword>
<dbReference type="AlphaFoldDB" id="A0A922K0A0"/>
<keyword evidence="7 9" id="KW-0472">Membrane</keyword>
<dbReference type="PANTHER" id="PTHR45631">
    <property type="entry name" value="OS07G0107800 PROTEIN-RELATED"/>
    <property type="match status" value="1"/>
</dbReference>
<dbReference type="GO" id="GO:0016020">
    <property type="term" value="C:membrane"/>
    <property type="evidence" value="ECO:0007669"/>
    <property type="project" value="UniProtKB-SubCell"/>
</dbReference>
<dbReference type="Pfam" id="PF12799">
    <property type="entry name" value="LRR_4"/>
    <property type="match status" value="1"/>
</dbReference>
<dbReference type="EMBL" id="CM031826">
    <property type="protein sequence ID" value="KAG6727763.1"/>
    <property type="molecule type" value="Genomic_DNA"/>
</dbReference>
<dbReference type="InterPro" id="IPR020635">
    <property type="entry name" value="Tyr_kinase_cat_dom"/>
</dbReference>
<dbReference type="InterPro" id="IPR017441">
    <property type="entry name" value="Protein_kinase_ATP_BS"/>
</dbReference>
<evidence type="ECO:0000256" key="2">
    <source>
        <dbReference type="ARBA" id="ARBA00022614"/>
    </source>
</evidence>
<organism evidence="12 13">
    <name type="scientific">Carya illinoinensis</name>
    <name type="common">Pecan</name>
    <dbReference type="NCBI Taxonomy" id="32201"/>
    <lineage>
        <taxon>Eukaryota</taxon>
        <taxon>Viridiplantae</taxon>
        <taxon>Streptophyta</taxon>
        <taxon>Embryophyta</taxon>
        <taxon>Tracheophyta</taxon>
        <taxon>Spermatophyta</taxon>
        <taxon>Magnoliopsida</taxon>
        <taxon>eudicotyledons</taxon>
        <taxon>Gunneridae</taxon>
        <taxon>Pentapetalae</taxon>
        <taxon>rosids</taxon>
        <taxon>fabids</taxon>
        <taxon>Fagales</taxon>
        <taxon>Juglandaceae</taxon>
        <taxon>Carya</taxon>
    </lineage>
</organism>
<evidence type="ECO:0000256" key="6">
    <source>
        <dbReference type="ARBA" id="ARBA00022989"/>
    </source>
</evidence>
<evidence type="ECO:0000256" key="1">
    <source>
        <dbReference type="ARBA" id="ARBA00004167"/>
    </source>
</evidence>
<evidence type="ECO:0000256" key="5">
    <source>
        <dbReference type="ARBA" id="ARBA00022737"/>
    </source>
</evidence>
<keyword evidence="6 9" id="KW-1133">Transmembrane helix</keyword>
<protein>
    <recommendedName>
        <fullName evidence="11">Protein kinase domain-containing protein</fullName>
    </recommendedName>
</protein>